<protein>
    <submittedName>
        <fullName evidence="3">Type II toxin-antitoxin system RelE/ParE family toxin</fullName>
    </submittedName>
</protein>
<comment type="similarity">
    <text evidence="1">Belongs to the RelE toxin family.</text>
</comment>
<dbReference type="Pfam" id="PF05016">
    <property type="entry name" value="ParE_toxin"/>
    <property type="match status" value="1"/>
</dbReference>
<dbReference type="InterPro" id="IPR035093">
    <property type="entry name" value="RelE/ParE_toxin_dom_sf"/>
</dbReference>
<keyword evidence="2" id="KW-1277">Toxin-antitoxin system</keyword>
<dbReference type="EMBL" id="JAQQKV010000001">
    <property type="protein sequence ID" value="MDC7675703.1"/>
    <property type="molecule type" value="Genomic_DNA"/>
</dbReference>
<name>A0ABT5HHI0_9CAUL</name>
<dbReference type="Proteomes" id="UP001218579">
    <property type="component" value="Unassembled WGS sequence"/>
</dbReference>
<organism evidence="3 4">
    <name type="scientific">Asticcacaulis machinosus</name>
    <dbReference type="NCBI Taxonomy" id="2984211"/>
    <lineage>
        <taxon>Bacteria</taxon>
        <taxon>Pseudomonadati</taxon>
        <taxon>Pseudomonadota</taxon>
        <taxon>Alphaproteobacteria</taxon>
        <taxon>Caulobacterales</taxon>
        <taxon>Caulobacteraceae</taxon>
        <taxon>Asticcacaulis</taxon>
    </lineage>
</organism>
<dbReference type="PANTHER" id="PTHR33755:SF9">
    <property type="entry name" value="TOXIN PARE1"/>
    <property type="match status" value="1"/>
</dbReference>
<accession>A0ABT5HHI0</accession>
<sequence>MSAGKFSLSRQAERDIREIEDYSARQWNDQKAANYVRGLFAAFEKLAQRPGIGRARPDIPPPYLAYAVGSHLIIYRHNAKLGRVEVLNVLHPAMDIEKRLSKAIKEVHKGDADGTD</sequence>
<dbReference type="Gene3D" id="3.30.2310.20">
    <property type="entry name" value="RelE-like"/>
    <property type="match status" value="1"/>
</dbReference>
<evidence type="ECO:0000313" key="4">
    <source>
        <dbReference type="Proteomes" id="UP001218579"/>
    </source>
</evidence>
<gene>
    <name evidence="3" type="ORF">PQU98_06165</name>
</gene>
<proteinExistence type="inferred from homology"/>
<dbReference type="InterPro" id="IPR051803">
    <property type="entry name" value="TA_system_RelE-like_toxin"/>
</dbReference>
<evidence type="ECO:0000256" key="1">
    <source>
        <dbReference type="ARBA" id="ARBA00006226"/>
    </source>
</evidence>
<comment type="caution">
    <text evidence="3">The sequence shown here is derived from an EMBL/GenBank/DDBJ whole genome shotgun (WGS) entry which is preliminary data.</text>
</comment>
<dbReference type="InterPro" id="IPR028344">
    <property type="entry name" value="ParE1/4"/>
</dbReference>
<dbReference type="RefSeq" id="WP_272744030.1">
    <property type="nucleotide sequence ID" value="NZ_JAQQKV010000001.1"/>
</dbReference>
<evidence type="ECO:0000256" key="2">
    <source>
        <dbReference type="ARBA" id="ARBA00022649"/>
    </source>
</evidence>
<keyword evidence="4" id="KW-1185">Reference proteome</keyword>
<reference evidence="3 4" key="1">
    <citation type="submission" date="2023-01" db="EMBL/GenBank/DDBJ databases">
        <title>Novel species of the genus Asticcacaulis isolated from rivers.</title>
        <authorList>
            <person name="Lu H."/>
        </authorList>
    </citation>
    <scope>NUCLEOTIDE SEQUENCE [LARGE SCALE GENOMIC DNA]</scope>
    <source>
        <strain evidence="3 4">LKC15W</strain>
    </source>
</reference>
<dbReference type="InterPro" id="IPR007712">
    <property type="entry name" value="RelE/ParE_toxin"/>
</dbReference>
<dbReference type="PIRSF" id="PIRSF029218">
    <property type="entry name" value="ParE"/>
    <property type="match status" value="1"/>
</dbReference>
<dbReference type="PANTHER" id="PTHR33755">
    <property type="entry name" value="TOXIN PARE1-RELATED"/>
    <property type="match status" value="1"/>
</dbReference>
<evidence type="ECO:0000313" key="3">
    <source>
        <dbReference type="EMBL" id="MDC7675703.1"/>
    </source>
</evidence>